<dbReference type="Proteomes" id="UP001149821">
    <property type="component" value="Unassembled WGS sequence"/>
</dbReference>
<dbReference type="NCBIfam" id="TIGR01256">
    <property type="entry name" value="modA"/>
    <property type="match status" value="1"/>
</dbReference>
<keyword evidence="2" id="KW-0479">Metal-binding</keyword>
<dbReference type="PIRSF" id="PIRSF004846">
    <property type="entry name" value="ModA"/>
    <property type="match status" value="1"/>
</dbReference>
<evidence type="ECO:0000256" key="3">
    <source>
        <dbReference type="ARBA" id="ARBA00022729"/>
    </source>
</evidence>
<dbReference type="SUPFAM" id="SSF53850">
    <property type="entry name" value="Periplasmic binding protein-like II"/>
    <property type="match status" value="1"/>
</dbReference>
<dbReference type="EMBL" id="JAJUBB010000001">
    <property type="protein sequence ID" value="MDD1779567.1"/>
    <property type="molecule type" value="Genomic_DNA"/>
</dbReference>
<evidence type="ECO:0000256" key="1">
    <source>
        <dbReference type="ARBA" id="ARBA00009175"/>
    </source>
</evidence>
<name>A0ABT5QEZ9_9GAMM</name>
<dbReference type="InterPro" id="IPR050682">
    <property type="entry name" value="ModA/WtpA"/>
</dbReference>
<sequence length="262" mass="28372">MRRILRQFSSVCIFVIGLLCSNVAFANDNVLVFAASSMTTALNEIVEQYEAKTGEKITVSYGSSSALARQLAYGAPADMYISANEKWMDYAIEQGVIDASTRTDWVRNSLVLVANKHSQGEVTLTPPSILSAIGNSRLAISDPNHVPAGIYGKEALEYLNLWTQVENKLAFSNSVRATLALVERGEAPLGIVYYSDAIASSNVNLAATFPERSHVPIVFPKAMSVHAKPEADAFFRYLDSDVSLGIMKKNGFTVPAIAGGRD</sequence>
<reference evidence="5" key="1">
    <citation type="submission" date="2021-12" db="EMBL/GenBank/DDBJ databases">
        <title>Enterovibrio ZSDZ35 sp. nov. and Enterovibrio ZSDZ42 sp. nov., isolated from coastal seawater in Qingdao.</title>
        <authorList>
            <person name="Zhang P."/>
        </authorList>
    </citation>
    <scope>NUCLEOTIDE SEQUENCE</scope>
    <source>
        <strain evidence="5">ZSDZ35</strain>
    </source>
</reference>
<dbReference type="RefSeq" id="WP_274139347.1">
    <property type="nucleotide sequence ID" value="NZ_JAJUBB010000001.1"/>
</dbReference>
<dbReference type="Gene3D" id="3.40.190.10">
    <property type="entry name" value="Periplasmic binding protein-like II"/>
    <property type="match status" value="2"/>
</dbReference>
<evidence type="ECO:0000313" key="6">
    <source>
        <dbReference type="Proteomes" id="UP001149821"/>
    </source>
</evidence>
<comment type="caution">
    <text evidence="5">The sequence shown here is derived from an EMBL/GenBank/DDBJ whole genome shotgun (WGS) entry which is preliminary data.</text>
</comment>
<comment type="similarity">
    <text evidence="1">Belongs to the bacterial solute-binding protein ModA family.</text>
</comment>
<organism evidence="5 6">
    <name type="scientific">Enterovibrio qingdaonensis</name>
    <dbReference type="NCBI Taxonomy" id="2899818"/>
    <lineage>
        <taxon>Bacteria</taxon>
        <taxon>Pseudomonadati</taxon>
        <taxon>Pseudomonadota</taxon>
        <taxon>Gammaproteobacteria</taxon>
        <taxon>Vibrionales</taxon>
        <taxon>Vibrionaceae</taxon>
        <taxon>Enterovibrio</taxon>
    </lineage>
</organism>
<dbReference type="InterPro" id="IPR005950">
    <property type="entry name" value="ModA"/>
</dbReference>
<evidence type="ECO:0000313" key="5">
    <source>
        <dbReference type="EMBL" id="MDD1779567.1"/>
    </source>
</evidence>
<evidence type="ECO:0000256" key="2">
    <source>
        <dbReference type="ARBA" id="ARBA00022723"/>
    </source>
</evidence>
<dbReference type="Pfam" id="PF13531">
    <property type="entry name" value="SBP_bac_11"/>
    <property type="match status" value="1"/>
</dbReference>
<dbReference type="PANTHER" id="PTHR30632:SF17">
    <property type="entry name" value="MOLYBDATE-BINDING PROTEIN MODA"/>
    <property type="match status" value="1"/>
</dbReference>
<proteinExistence type="inferred from homology"/>
<dbReference type="NCBIfam" id="NF007958">
    <property type="entry name" value="PRK10677.1"/>
    <property type="match status" value="1"/>
</dbReference>
<dbReference type="PANTHER" id="PTHR30632">
    <property type="entry name" value="MOLYBDATE-BINDING PERIPLASMIC PROTEIN"/>
    <property type="match status" value="1"/>
</dbReference>
<protein>
    <submittedName>
        <fullName evidence="5">Molybdate ABC transporter substrate-binding protein</fullName>
    </submittedName>
</protein>
<evidence type="ECO:0000256" key="4">
    <source>
        <dbReference type="SAM" id="SignalP"/>
    </source>
</evidence>
<keyword evidence="6" id="KW-1185">Reference proteome</keyword>
<feature type="signal peptide" evidence="4">
    <location>
        <begin position="1"/>
        <end position="26"/>
    </location>
</feature>
<gene>
    <name evidence="5" type="primary">modA</name>
    <name evidence="5" type="ORF">LRP49_00035</name>
</gene>
<feature type="chain" id="PRO_5046390157" evidence="4">
    <location>
        <begin position="27"/>
        <end position="262"/>
    </location>
</feature>
<accession>A0ABT5QEZ9</accession>
<keyword evidence="3 4" id="KW-0732">Signal</keyword>